<comment type="caution">
    <text evidence="2">The sequence shown here is derived from an EMBL/GenBank/DDBJ whole genome shotgun (WGS) entry which is preliminary data.</text>
</comment>
<evidence type="ECO:0000313" key="3">
    <source>
        <dbReference type="Proteomes" id="UP001403385"/>
    </source>
</evidence>
<sequence length="224" mass="25647">MSKICQHCGQGFTPKAAVRIEQKYCSDRCRHRAWQQRQQPSTSMNDLTEQAQILSQPGPQNWQEYVIRDLQEKVREYRENNRDLKSRLEQTQKELFAAEKDLAFKDREYELQMREREQNRKGGLEGIVETAYEHPEATSTLINSLAGLLGAARGPQGVAGIPATQEEADPNIENFKAWYLALDDRQKQAFGYVLQAFADSEDYLRAAQIIVNALKHDSTTQKAV</sequence>
<name>A0AAW9S9D1_9BACT</name>
<proteinExistence type="predicted"/>
<protein>
    <submittedName>
        <fullName evidence="2">Uncharacterized protein</fullName>
    </submittedName>
</protein>
<evidence type="ECO:0000256" key="1">
    <source>
        <dbReference type="SAM" id="Coils"/>
    </source>
</evidence>
<dbReference type="RefSeq" id="WP_346821815.1">
    <property type="nucleotide sequence ID" value="NZ_JBDKWZ010000007.1"/>
</dbReference>
<dbReference type="EMBL" id="JBDKWZ010000007">
    <property type="protein sequence ID" value="MEN7549043.1"/>
    <property type="molecule type" value="Genomic_DNA"/>
</dbReference>
<dbReference type="AlphaFoldDB" id="A0AAW9S9D1"/>
<accession>A0AAW9S9D1</accession>
<reference evidence="2 3" key="1">
    <citation type="submission" date="2024-04" db="EMBL/GenBank/DDBJ databases">
        <title>Novel genus in family Flammeovirgaceae.</title>
        <authorList>
            <person name="Nguyen T.H."/>
            <person name="Vuong T.Q."/>
            <person name="Le H."/>
            <person name="Kim S.-G."/>
        </authorList>
    </citation>
    <scope>NUCLEOTIDE SEQUENCE [LARGE SCALE GENOMIC DNA]</scope>
    <source>
        <strain evidence="2 3">JCM 23209</strain>
    </source>
</reference>
<feature type="coiled-coil region" evidence="1">
    <location>
        <begin position="67"/>
        <end position="108"/>
    </location>
</feature>
<keyword evidence="3" id="KW-1185">Reference proteome</keyword>
<gene>
    <name evidence="2" type="ORF">AAG747_14055</name>
</gene>
<keyword evidence="1" id="KW-0175">Coiled coil</keyword>
<dbReference type="Proteomes" id="UP001403385">
    <property type="component" value="Unassembled WGS sequence"/>
</dbReference>
<organism evidence="2 3">
    <name type="scientific">Rapidithrix thailandica</name>
    <dbReference type="NCBI Taxonomy" id="413964"/>
    <lineage>
        <taxon>Bacteria</taxon>
        <taxon>Pseudomonadati</taxon>
        <taxon>Bacteroidota</taxon>
        <taxon>Cytophagia</taxon>
        <taxon>Cytophagales</taxon>
        <taxon>Flammeovirgaceae</taxon>
        <taxon>Rapidithrix</taxon>
    </lineage>
</organism>
<evidence type="ECO:0000313" key="2">
    <source>
        <dbReference type="EMBL" id="MEN7549043.1"/>
    </source>
</evidence>